<feature type="region of interest" description="Disordered" evidence="1">
    <location>
        <begin position="111"/>
        <end position="150"/>
    </location>
</feature>
<evidence type="ECO:0000313" key="3">
    <source>
        <dbReference type="Proteomes" id="UP000305948"/>
    </source>
</evidence>
<dbReference type="OrthoDB" id="10476744at2759"/>
<keyword evidence="3" id="KW-1185">Reference proteome</keyword>
<protein>
    <submittedName>
        <fullName evidence="2">Uncharacterized protein</fullName>
    </submittedName>
</protein>
<organism evidence="2 3">
    <name type="scientific">Heliocybe sulcata</name>
    <dbReference type="NCBI Taxonomy" id="5364"/>
    <lineage>
        <taxon>Eukaryota</taxon>
        <taxon>Fungi</taxon>
        <taxon>Dikarya</taxon>
        <taxon>Basidiomycota</taxon>
        <taxon>Agaricomycotina</taxon>
        <taxon>Agaricomycetes</taxon>
        <taxon>Gloeophyllales</taxon>
        <taxon>Gloeophyllaceae</taxon>
        <taxon>Heliocybe</taxon>
    </lineage>
</organism>
<feature type="compositionally biased region" description="Polar residues" evidence="1">
    <location>
        <begin position="115"/>
        <end position="129"/>
    </location>
</feature>
<evidence type="ECO:0000313" key="2">
    <source>
        <dbReference type="EMBL" id="TFK51698.1"/>
    </source>
</evidence>
<name>A0A5C3N6J4_9AGAM</name>
<proteinExistence type="predicted"/>
<gene>
    <name evidence="2" type="ORF">OE88DRAFT_1460282</name>
</gene>
<dbReference type="AlphaFoldDB" id="A0A5C3N6J4"/>
<dbReference type="Proteomes" id="UP000305948">
    <property type="component" value="Unassembled WGS sequence"/>
</dbReference>
<evidence type="ECO:0000256" key="1">
    <source>
        <dbReference type="SAM" id="MobiDB-lite"/>
    </source>
</evidence>
<accession>A0A5C3N6J4</accession>
<reference evidence="2 3" key="1">
    <citation type="journal article" date="2019" name="Nat. Ecol. Evol.">
        <title>Megaphylogeny resolves global patterns of mushroom evolution.</title>
        <authorList>
            <person name="Varga T."/>
            <person name="Krizsan K."/>
            <person name="Foldi C."/>
            <person name="Dima B."/>
            <person name="Sanchez-Garcia M."/>
            <person name="Sanchez-Ramirez S."/>
            <person name="Szollosi G.J."/>
            <person name="Szarkandi J.G."/>
            <person name="Papp V."/>
            <person name="Albert L."/>
            <person name="Andreopoulos W."/>
            <person name="Angelini C."/>
            <person name="Antonin V."/>
            <person name="Barry K.W."/>
            <person name="Bougher N.L."/>
            <person name="Buchanan P."/>
            <person name="Buyck B."/>
            <person name="Bense V."/>
            <person name="Catcheside P."/>
            <person name="Chovatia M."/>
            <person name="Cooper J."/>
            <person name="Damon W."/>
            <person name="Desjardin D."/>
            <person name="Finy P."/>
            <person name="Geml J."/>
            <person name="Haridas S."/>
            <person name="Hughes K."/>
            <person name="Justo A."/>
            <person name="Karasinski D."/>
            <person name="Kautmanova I."/>
            <person name="Kiss B."/>
            <person name="Kocsube S."/>
            <person name="Kotiranta H."/>
            <person name="LaButti K.M."/>
            <person name="Lechner B.E."/>
            <person name="Liimatainen K."/>
            <person name="Lipzen A."/>
            <person name="Lukacs Z."/>
            <person name="Mihaltcheva S."/>
            <person name="Morgado L.N."/>
            <person name="Niskanen T."/>
            <person name="Noordeloos M.E."/>
            <person name="Ohm R.A."/>
            <person name="Ortiz-Santana B."/>
            <person name="Ovrebo C."/>
            <person name="Racz N."/>
            <person name="Riley R."/>
            <person name="Savchenko A."/>
            <person name="Shiryaev A."/>
            <person name="Soop K."/>
            <person name="Spirin V."/>
            <person name="Szebenyi C."/>
            <person name="Tomsovsky M."/>
            <person name="Tulloss R.E."/>
            <person name="Uehling J."/>
            <person name="Grigoriev I.V."/>
            <person name="Vagvolgyi C."/>
            <person name="Papp T."/>
            <person name="Martin F.M."/>
            <person name="Miettinen O."/>
            <person name="Hibbett D.S."/>
            <person name="Nagy L.G."/>
        </authorList>
    </citation>
    <scope>NUCLEOTIDE SEQUENCE [LARGE SCALE GENOMIC DNA]</scope>
    <source>
        <strain evidence="2 3">OMC1185</strain>
    </source>
</reference>
<dbReference type="EMBL" id="ML213510">
    <property type="protein sequence ID" value="TFK51698.1"/>
    <property type="molecule type" value="Genomic_DNA"/>
</dbReference>
<sequence>MFAVARTPLASPTFKHAFTHAKAFPFHVPSLSSPGLGSPMQMTPMMSPTMLVPATHVFPSYNNLPASPKVTTPMSPAMLGPSAHVLPNGRITRPYVDWQFTMPAYPFPAVAPEASGSTSTPRQPKTRPSQGPARLSRVASGKITKSGRKSALKRKANLKLRLNPEAIVINEEDLLTDRMRLVSIEEDQGIEFGGFKSIKERVPTPFPATQRSGGVLRELDAIDLWLW</sequence>